<dbReference type="InterPro" id="IPR050260">
    <property type="entry name" value="FAD-bd_OxRdtase"/>
</dbReference>
<reference evidence="9 10" key="1">
    <citation type="submission" date="2018-11" db="EMBL/GenBank/DDBJ databases">
        <title>Genomic profiling of Staphylococcus species from a Poultry farm system in KwaZulu-Natal, South Africa.</title>
        <authorList>
            <person name="Amoako D.G."/>
            <person name="Somboro A.M."/>
            <person name="Abia A.L.K."/>
            <person name="Bester L.A."/>
            <person name="Essack S.Y."/>
        </authorList>
    </citation>
    <scope>NUCLEOTIDE SEQUENCE [LARGE SCALE GENOMIC DNA]</scope>
    <source>
        <strain evidence="9 10">SA11</strain>
    </source>
</reference>
<feature type="domain" description="Pyridine nucleotide-disulphide oxidoreductase dimerisation" evidence="7">
    <location>
        <begin position="330"/>
        <end position="428"/>
    </location>
</feature>
<evidence type="ECO:0000313" key="10">
    <source>
        <dbReference type="Proteomes" id="UP000293854"/>
    </source>
</evidence>
<name>A0A4Q7CS17_9STAP</name>
<comment type="caution">
    <text evidence="9">The sequence shown here is derived from an EMBL/GenBank/DDBJ whole genome shotgun (WGS) entry which is preliminary data.</text>
</comment>
<evidence type="ECO:0000256" key="2">
    <source>
        <dbReference type="ARBA" id="ARBA00009130"/>
    </source>
</evidence>
<evidence type="ECO:0000256" key="3">
    <source>
        <dbReference type="ARBA" id="ARBA00022630"/>
    </source>
</evidence>
<dbReference type="EMBL" id="RQTE01000030">
    <property type="protein sequence ID" value="RZI04278.1"/>
    <property type="molecule type" value="Genomic_DNA"/>
</dbReference>
<evidence type="ECO:0000256" key="5">
    <source>
        <dbReference type="ARBA" id="ARBA00023002"/>
    </source>
</evidence>
<evidence type="ECO:0000256" key="6">
    <source>
        <dbReference type="ARBA" id="ARBA00023284"/>
    </source>
</evidence>
<gene>
    <name evidence="9" type="ORF">EIG99_01415</name>
</gene>
<proteinExistence type="inferred from homology"/>
<dbReference type="Pfam" id="PF07992">
    <property type="entry name" value="Pyr_redox_2"/>
    <property type="match status" value="1"/>
</dbReference>
<dbReference type="AlphaFoldDB" id="A0A4Q7CS17"/>
<dbReference type="Gene3D" id="3.50.50.60">
    <property type="entry name" value="FAD/NAD(P)-binding domain"/>
    <property type="match status" value="2"/>
</dbReference>
<accession>A0A4Q7CS17</accession>
<dbReference type="Proteomes" id="UP000293854">
    <property type="component" value="Unassembled WGS sequence"/>
</dbReference>
<comment type="cofactor">
    <cofactor evidence="1">
        <name>FAD</name>
        <dbReference type="ChEBI" id="CHEBI:57692"/>
    </cofactor>
</comment>
<dbReference type="Pfam" id="PF02852">
    <property type="entry name" value="Pyr_redox_dim"/>
    <property type="match status" value="1"/>
</dbReference>
<keyword evidence="6" id="KW-0676">Redox-active center</keyword>
<sequence>MKYVVVGTSHAGYAAIQTLLISDPEAQIEVFESASSPSFLSCGIQSYLEDVAPSLHSLHYADAESLKSQGVNLHLETTVTDLDTKSKKVTVEKDGNQSEVSYDKLFLSPGGVPNEPPIDGINDYNNVLFMRGEEWAGKIKERMQNAKKAIVVGGGYIGIEAAEAFTKAGIDTTIMDDGDRLIKTYLDKEFTDILEKNSAEHGLKFKGNENVKALKADDNNNVTAVVTDNGEYEADTVLFAVGVNPATDWLEGKVDLGKKGIIKINERLETSEKDVYASGDATLIPYAPIHEDRYIALATNSRRQGYVAARNMAGKDMKMPRVSGTSGLSLFDYKFGQTGVHETEADSYDGNLGAKYIEVPVRPKFRQDDTKVHLKIIYDEDSHRILGGQIMSTEDLVESINTISVAVNAGWTLEDLALVDFFFQPDFDRPWNYLNVLAQSALGNDVFPEDKQLF</sequence>
<dbReference type="InterPro" id="IPR036188">
    <property type="entry name" value="FAD/NAD-bd_sf"/>
</dbReference>
<evidence type="ECO:0000256" key="4">
    <source>
        <dbReference type="ARBA" id="ARBA00022827"/>
    </source>
</evidence>
<dbReference type="InterPro" id="IPR023753">
    <property type="entry name" value="FAD/NAD-binding_dom"/>
</dbReference>
<dbReference type="InterPro" id="IPR004099">
    <property type="entry name" value="Pyr_nucl-diS_OxRdtase_dimer"/>
</dbReference>
<feature type="domain" description="FAD/NAD(P)-binding" evidence="8">
    <location>
        <begin position="1"/>
        <end position="305"/>
    </location>
</feature>
<keyword evidence="3" id="KW-0285">Flavoprotein</keyword>
<dbReference type="RefSeq" id="WP_130135258.1">
    <property type="nucleotide sequence ID" value="NZ_RQTE01000030.1"/>
</dbReference>
<evidence type="ECO:0000313" key="9">
    <source>
        <dbReference type="EMBL" id="RZI04278.1"/>
    </source>
</evidence>
<dbReference type="GO" id="GO:0016491">
    <property type="term" value="F:oxidoreductase activity"/>
    <property type="evidence" value="ECO:0007669"/>
    <property type="project" value="UniProtKB-KW"/>
</dbReference>
<organism evidence="9 10">
    <name type="scientific">Staphylococcus condimenti</name>
    <dbReference type="NCBI Taxonomy" id="70255"/>
    <lineage>
        <taxon>Bacteria</taxon>
        <taxon>Bacillati</taxon>
        <taxon>Bacillota</taxon>
        <taxon>Bacilli</taxon>
        <taxon>Bacillales</taxon>
        <taxon>Staphylococcaceae</taxon>
        <taxon>Staphylococcus</taxon>
    </lineage>
</organism>
<dbReference type="PRINTS" id="PR00368">
    <property type="entry name" value="FADPNR"/>
</dbReference>
<dbReference type="InterPro" id="IPR016156">
    <property type="entry name" value="FAD/NAD-linked_Rdtase_dimer_sf"/>
</dbReference>
<comment type="similarity">
    <text evidence="2">Belongs to the class-III pyridine nucleotide-disulfide oxidoreductase family.</text>
</comment>
<evidence type="ECO:0000259" key="8">
    <source>
        <dbReference type="Pfam" id="PF07992"/>
    </source>
</evidence>
<keyword evidence="4" id="KW-0274">FAD</keyword>
<protein>
    <submittedName>
        <fullName evidence="9">CoA-disulfide reductase</fullName>
    </submittedName>
</protein>
<dbReference type="PANTHER" id="PTHR43429:SF1">
    <property type="entry name" value="NAD(P)H SULFUR OXIDOREDUCTASE (COA-DEPENDENT)"/>
    <property type="match status" value="1"/>
</dbReference>
<dbReference type="PRINTS" id="PR00411">
    <property type="entry name" value="PNDRDTASEI"/>
</dbReference>
<evidence type="ECO:0000259" key="7">
    <source>
        <dbReference type="Pfam" id="PF02852"/>
    </source>
</evidence>
<keyword evidence="5" id="KW-0560">Oxidoreductase</keyword>
<evidence type="ECO:0000256" key="1">
    <source>
        <dbReference type="ARBA" id="ARBA00001974"/>
    </source>
</evidence>
<dbReference type="Gene3D" id="3.30.390.30">
    <property type="match status" value="1"/>
</dbReference>
<dbReference type="SUPFAM" id="SSF51905">
    <property type="entry name" value="FAD/NAD(P)-binding domain"/>
    <property type="match status" value="1"/>
</dbReference>
<dbReference type="SUPFAM" id="SSF55424">
    <property type="entry name" value="FAD/NAD-linked reductases, dimerisation (C-terminal) domain"/>
    <property type="match status" value="1"/>
</dbReference>
<dbReference type="PANTHER" id="PTHR43429">
    <property type="entry name" value="PYRIDINE NUCLEOTIDE-DISULFIDE OXIDOREDUCTASE DOMAIN-CONTAINING"/>
    <property type="match status" value="1"/>
</dbReference>